<dbReference type="EMBL" id="SEKV01001370">
    <property type="protein sequence ID" value="TFY50792.1"/>
    <property type="molecule type" value="Genomic_DNA"/>
</dbReference>
<dbReference type="Proteomes" id="UP000298390">
    <property type="component" value="Unassembled WGS sequence"/>
</dbReference>
<feature type="region of interest" description="Disordered" evidence="1">
    <location>
        <begin position="103"/>
        <end position="130"/>
    </location>
</feature>
<name>A0A4Y9XM28_9APHY</name>
<accession>A0A4Y9XM28</accession>
<feature type="compositionally biased region" description="Basic and acidic residues" evidence="1">
    <location>
        <begin position="103"/>
        <end position="129"/>
    </location>
</feature>
<comment type="caution">
    <text evidence="2">The sequence shown here is derived from an EMBL/GenBank/DDBJ whole genome shotgun (WGS) entry which is preliminary data.</text>
</comment>
<evidence type="ECO:0000313" key="3">
    <source>
        <dbReference type="Proteomes" id="UP000298390"/>
    </source>
</evidence>
<dbReference type="AlphaFoldDB" id="A0A4Y9XM28"/>
<evidence type="ECO:0000313" key="2">
    <source>
        <dbReference type="EMBL" id="TFY50792.1"/>
    </source>
</evidence>
<gene>
    <name evidence="2" type="ORF">EVJ58_g10890</name>
</gene>
<evidence type="ECO:0000256" key="1">
    <source>
        <dbReference type="SAM" id="MobiDB-lite"/>
    </source>
</evidence>
<reference evidence="2 3" key="1">
    <citation type="submission" date="2019-01" db="EMBL/GenBank/DDBJ databases">
        <title>Genome sequencing of the rare red list fungi Fomitopsis rosea.</title>
        <authorList>
            <person name="Buettner E."/>
            <person name="Kellner H."/>
        </authorList>
    </citation>
    <scope>NUCLEOTIDE SEQUENCE [LARGE SCALE GENOMIC DNA]</scope>
    <source>
        <strain evidence="2 3">DSM 105464</strain>
    </source>
</reference>
<dbReference type="STRING" id="34475.A0A4Y9XM28"/>
<organism evidence="2 3">
    <name type="scientific">Rhodofomes roseus</name>
    <dbReference type="NCBI Taxonomy" id="34475"/>
    <lineage>
        <taxon>Eukaryota</taxon>
        <taxon>Fungi</taxon>
        <taxon>Dikarya</taxon>
        <taxon>Basidiomycota</taxon>
        <taxon>Agaricomycotina</taxon>
        <taxon>Agaricomycetes</taxon>
        <taxon>Polyporales</taxon>
        <taxon>Rhodofomes</taxon>
    </lineage>
</organism>
<protein>
    <recommendedName>
        <fullName evidence="4">F-box domain-containing protein</fullName>
    </recommendedName>
</protein>
<proteinExistence type="predicted"/>
<sequence length="403" mass="43961">MQDVSAALYLVHRLLSWQRAPPPSLSLNALPADILFEITSYFNTLSDVLQLSLVSSAVYAKTISAIYGAVELQGPAQCEATLRMLGRCPAVARHVRKLVVRPEKELPRRPRPPDEGVGRRGRHFADSRPCRQAPARPACVRMGRGGHAPGRPYVVGAAAQLRHIGTTLGCFLPRPTSYLFKFSGLEGFSLIFKDGFYAHQLHLASRESAPVFSRLWDMLVQRCPYLESLAIAGTSFESSDVFPLYRIRWPCLRRLTVGDVFPGNLAPPGQMGFHPFVDFIERHPTLEGLHLLGHSDIHHLDLARLEDDAVPHLTEFTGSLDHLRALISRGQGQGAGANANAQVLWGAQWGAARPPRRYVVGEDAEEVVLAGANAAEGAHTALDLARADGPDGVDVADHHVCAA</sequence>
<evidence type="ECO:0008006" key="4">
    <source>
        <dbReference type="Google" id="ProtNLM"/>
    </source>
</evidence>